<evidence type="ECO:0000256" key="1">
    <source>
        <dbReference type="SAM" id="MobiDB-lite"/>
    </source>
</evidence>
<proteinExistence type="predicted"/>
<evidence type="ECO:0000256" key="2">
    <source>
        <dbReference type="SAM" id="Phobius"/>
    </source>
</evidence>
<dbReference type="EMBL" id="JACVVK020000021">
    <property type="protein sequence ID" value="KAK7503253.1"/>
    <property type="molecule type" value="Genomic_DNA"/>
</dbReference>
<keyword evidence="2" id="KW-0812">Transmembrane</keyword>
<feature type="region of interest" description="Disordered" evidence="1">
    <location>
        <begin position="443"/>
        <end position="502"/>
    </location>
</feature>
<organism evidence="3 4">
    <name type="scientific">Batillaria attramentaria</name>
    <dbReference type="NCBI Taxonomy" id="370345"/>
    <lineage>
        <taxon>Eukaryota</taxon>
        <taxon>Metazoa</taxon>
        <taxon>Spiralia</taxon>
        <taxon>Lophotrochozoa</taxon>
        <taxon>Mollusca</taxon>
        <taxon>Gastropoda</taxon>
        <taxon>Caenogastropoda</taxon>
        <taxon>Sorbeoconcha</taxon>
        <taxon>Cerithioidea</taxon>
        <taxon>Batillariidae</taxon>
        <taxon>Batillaria</taxon>
    </lineage>
</organism>
<feature type="region of interest" description="Disordered" evidence="1">
    <location>
        <begin position="565"/>
        <end position="586"/>
    </location>
</feature>
<name>A0ABD0LVW3_9CAEN</name>
<sequence length="617" mass="66309">MLLNPADGASLEGPAVHLFYPGRVVTQPFLNDRLTNTSDRTVTDQNILDILTSDEDKGNTTDNQRDVEISLDEDENDYGETEELRQSALHRKRRGKVGVCDTRTLSQESGQVLSELGQGKVGALNRGVFSQESGHVLSKLGHGKVGVFNRSAFSQESGQVLSKLGQGKVGVLKTKTISKENRKVFDKLGQAPSIAGDGMGQLGEVPTRVTNGKNKVGQFLSKVHEGMRKLGAVSSKLASGTSEFGEAPRDIASRVGKLGQVQAEVLQRVLDRKRLHRGDSHEVPDYGKEAQDDSVMLVSEDYARALHSEYSKGSQEYHCRVKGAKGGGQQGEEEEGVQVSVSVIYLRLVGTSGCTTLTITDGTRRTTFSDFDRVCYETPGLKTADGKALSLSCSSDVENTPPDSEVDWTVVIAVSSVTGVVFLLACLLTGCFLMRRKRQCAGSGKYDVEQRMTSKRTESPPTSTASTSSSRSLPPLPPPPEADPIKTPSYRKLPSPPLPPLPIISPVPEAALDYQTHLRAQPLGTDQQYLKARPPSEAAYLTPSNLICPASGLAAPCMSQPINGSVASDDRRQPITDLDADSDPDVNPAPACTAEEDGDSVYSAIFDFDSMLLSGIV</sequence>
<keyword evidence="4" id="KW-1185">Reference proteome</keyword>
<evidence type="ECO:0000313" key="3">
    <source>
        <dbReference type="EMBL" id="KAK7503253.1"/>
    </source>
</evidence>
<feature type="compositionally biased region" description="Basic and acidic residues" evidence="1">
    <location>
        <begin position="446"/>
        <end position="458"/>
    </location>
</feature>
<evidence type="ECO:0000313" key="4">
    <source>
        <dbReference type="Proteomes" id="UP001519460"/>
    </source>
</evidence>
<gene>
    <name evidence="3" type="ORF">BaRGS_00005518</name>
</gene>
<dbReference type="AlphaFoldDB" id="A0ABD0LVW3"/>
<keyword evidence="2" id="KW-1133">Transmembrane helix</keyword>
<protein>
    <submittedName>
        <fullName evidence="3">Uncharacterized protein</fullName>
    </submittedName>
</protein>
<comment type="caution">
    <text evidence="3">The sequence shown here is derived from an EMBL/GenBank/DDBJ whole genome shotgun (WGS) entry which is preliminary data.</text>
</comment>
<keyword evidence="2" id="KW-0472">Membrane</keyword>
<feature type="compositionally biased region" description="Low complexity" evidence="1">
    <location>
        <begin position="459"/>
        <end position="473"/>
    </location>
</feature>
<dbReference type="Proteomes" id="UP001519460">
    <property type="component" value="Unassembled WGS sequence"/>
</dbReference>
<reference evidence="3 4" key="1">
    <citation type="journal article" date="2023" name="Sci. Data">
        <title>Genome assembly of the Korean intertidal mud-creeper Batillaria attramentaria.</title>
        <authorList>
            <person name="Patra A.K."/>
            <person name="Ho P.T."/>
            <person name="Jun S."/>
            <person name="Lee S.J."/>
            <person name="Kim Y."/>
            <person name="Won Y.J."/>
        </authorList>
    </citation>
    <scope>NUCLEOTIDE SEQUENCE [LARGE SCALE GENOMIC DNA]</scope>
    <source>
        <strain evidence="3">Wonlab-2016</strain>
    </source>
</reference>
<feature type="transmembrane region" description="Helical" evidence="2">
    <location>
        <begin position="408"/>
        <end position="433"/>
    </location>
</feature>
<accession>A0ABD0LVW3</accession>